<protein>
    <submittedName>
        <fullName evidence="6">Sugar ABC transporter ATP-binding protein</fullName>
    </submittedName>
</protein>
<evidence type="ECO:0000259" key="5">
    <source>
        <dbReference type="PROSITE" id="PS50893"/>
    </source>
</evidence>
<evidence type="ECO:0000313" key="9">
    <source>
        <dbReference type="Proteomes" id="UP001299608"/>
    </source>
</evidence>
<dbReference type="InterPro" id="IPR027417">
    <property type="entry name" value="P-loop_NTPase"/>
</dbReference>
<dbReference type="PROSITE" id="PS00211">
    <property type="entry name" value="ABC_TRANSPORTER_1"/>
    <property type="match status" value="1"/>
</dbReference>
<keyword evidence="3" id="KW-0547">Nucleotide-binding</keyword>
<dbReference type="InterPro" id="IPR003439">
    <property type="entry name" value="ABC_transporter-like_ATP-bd"/>
</dbReference>
<comment type="caution">
    <text evidence="6">The sequence shown here is derived from an EMBL/GenBank/DDBJ whole genome shotgun (WGS) entry which is preliminary data.</text>
</comment>
<dbReference type="CDD" id="cd03215">
    <property type="entry name" value="ABC_Carb_Monos_II"/>
    <property type="match status" value="1"/>
</dbReference>
<dbReference type="PANTHER" id="PTHR43790">
    <property type="entry name" value="CARBOHYDRATE TRANSPORT ATP-BINDING PROTEIN MG119-RELATED"/>
    <property type="match status" value="1"/>
</dbReference>
<dbReference type="Proteomes" id="UP000669239">
    <property type="component" value="Unassembled WGS sequence"/>
</dbReference>
<evidence type="ECO:0000313" key="6">
    <source>
        <dbReference type="EMBL" id="MCG4749363.1"/>
    </source>
</evidence>
<proteinExistence type="predicted"/>
<keyword evidence="2" id="KW-0677">Repeat</keyword>
<dbReference type="GO" id="GO:0016887">
    <property type="term" value="F:ATP hydrolysis activity"/>
    <property type="evidence" value="ECO:0007669"/>
    <property type="project" value="InterPro"/>
</dbReference>
<dbReference type="CDD" id="cd03216">
    <property type="entry name" value="ABC_Carb_Monos_I"/>
    <property type="match status" value="1"/>
</dbReference>
<dbReference type="EMBL" id="JAKNGE010000061">
    <property type="protein sequence ID" value="MCG4749363.1"/>
    <property type="molecule type" value="Genomic_DNA"/>
</dbReference>
<dbReference type="PANTHER" id="PTHR43790:SF9">
    <property type="entry name" value="GALACTOFURANOSE TRANSPORTER ATP-BINDING PROTEIN YTFR"/>
    <property type="match status" value="1"/>
</dbReference>
<name>A0AAW5CBJ6_9FIRM</name>
<dbReference type="InterPro" id="IPR050107">
    <property type="entry name" value="ABC_carbohydrate_import_ATPase"/>
</dbReference>
<reference evidence="6" key="3">
    <citation type="submission" date="2022-01" db="EMBL/GenBank/DDBJ databases">
        <title>Collection of gut derived symbiotic bacterial strains cultured from healthy donors.</title>
        <authorList>
            <person name="Lin H."/>
            <person name="Kohout C."/>
            <person name="Waligurski E."/>
            <person name="Pamer E.G."/>
        </authorList>
    </citation>
    <scope>NUCLEOTIDE SEQUENCE</scope>
    <source>
        <strain evidence="6">DFI.6.55</strain>
    </source>
</reference>
<dbReference type="PROSITE" id="PS50893">
    <property type="entry name" value="ABC_TRANSPORTER_2"/>
    <property type="match status" value="2"/>
</dbReference>
<evidence type="ECO:0000256" key="3">
    <source>
        <dbReference type="ARBA" id="ARBA00022741"/>
    </source>
</evidence>
<reference evidence="7" key="2">
    <citation type="submission" date="2020-02" db="EMBL/GenBank/DDBJ databases">
        <authorList>
            <person name="Littmann E."/>
            <person name="Sorbara M."/>
        </authorList>
    </citation>
    <scope>NUCLEOTIDE SEQUENCE</scope>
    <source>
        <strain evidence="7">MSK.1.17</strain>
    </source>
</reference>
<keyword evidence="4 6" id="KW-0067">ATP-binding</keyword>
<reference evidence="7 8" key="1">
    <citation type="journal article" date="2020" name="Cell Host Microbe">
        <title>Functional and Genomic Variation between Human-Derived Isolates of Lachnospiraceae Reveals Inter- and Intra-Species Diversity.</title>
        <authorList>
            <person name="Sorbara M.T."/>
            <person name="Littmann E.R."/>
            <person name="Fontana E."/>
            <person name="Moody T.U."/>
            <person name="Kohout C.E."/>
            <person name="Gjonbalaj M."/>
            <person name="Eaton V."/>
            <person name="Seok R."/>
            <person name="Leiner I.M."/>
            <person name="Pamer E.G."/>
        </authorList>
    </citation>
    <scope>NUCLEOTIDE SEQUENCE [LARGE SCALE GENOMIC DNA]</scope>
    <source>
        <strain evidence="7 8">MSK.1.17</strain>
    </source>
</reference>
<keyword evidence="1" id="KW-0813">Transport</keyword>
<dbReference type="SMART" id="SM00382">
    <property type="entry name" value="AAA"/>
    <property type="match status" value="2"/>
</dbReference>
<accession>A0AAW5CBJ6</accession>
<evidence type="ECO:0000313" key="7">
    <source>
        <dbReference type="EMBL" id="NSJ52275.1"/>
    </source>
</evidence>
<evidence type="ECO:0000256" key="2">
    <source>
        <dbReference type="ARBA" id="ARBA00022737"/>
    </source>
</evidence>
<feature type="domain" description="ABC transporter" evidence="5">
    <location>
        <begin position="260"/>
        <end position="505"/>
    </location>
</feature>
<dbReference type="SUPFAM" id="SSF52540">
    <property type="entry name" value="P-loop containing nucleoside triphosphate hydrolases"/>
    <property type="match status" value="2"/>
</dbReference>
<dbReference type="GO" id="GO:0005524">
    <property type="term" value="F:ATP binding"/>
    <property type="evidence" value="ECO:0007669"/>
    <property type="project" value="UniProtKB-KW"/>
</dbReference>
<dbReference type="InterPro" id="IPR017871">
    <property type="entry name" value="ABC_transporter-like_CS"/>
</dbReference>
<dbReference type="RefSeq" id="WP_165642938.1">
    <property type="nucleotide sequence ID" value="NZ_JAAITT010000063.1"/>
</dbReference>
<dbReference type="EMBL" id="JAAITT010000063">
    <property type="protein sequence ID" value="NSJ52275.1"/>
    <property type="molecule type" value="Genomic_DNA"/>
</dbReference>
<evidence type="ECO:0000313" key="8">
    <source>
        <dbReference type="Proteomes" id="UP000669239"/>
    </source>
</evidence>
<keyword evidence="8" id="KW-1185">Reference proteome</keyword>
<gene>
    <name evidence="7" type="ORF">G5B36_26865</name>
    <name evidence="6" type="ORF">L0N08_28560</name>
</gene>
<dbReference type="Proteomes" id="UP001299608">
    <property type="component" value="Unassembled WGS sequence"/>
</dbReference>
<dbReference type="InterPro" id="IPR003593">
    <property type="entry name" value="AAA+_ATPase"/>
</dbReference>
<evidence type="ECO:0000256" key="4">
    <source>
        <dbReference type="ARBA" id="ARBA00022840"/>
    </source>
</evidence>
<feature type="domain" description="ABC transporter" evidence="5">
    <location>
        <begin position="6"/>
        <end position="249"/>
    </location>
</feature>
<dbReference type="Gene3D" id="3.40.50.300">
    <property type="entry name" value="P-loop containing nucleotide triphosphate hydrolases"/>
    <property type="match status" value="2"/>
</dbReference>
<organism evidence="6 9">
    <name type="scientific">Enterocloster aldenensis</name>
    <dbReference type="NCBI Taxonomy" id="358742"/>
    <lineage>
        <taxon>Bacteria</taxon>
        <taxon>Bacillati</taxon>
        <taxon>Bacillota</taxon>
        <taxon>Clostridia</taxon>
        <taxon>Lachnospirales</taxon>
        <taxon>Lachnospiraceae</taxon>
        <taxon>Enterocloster</taxon>
    </lineage>
</organism>
<evidence type="ECO:0000256" key="1">
    <source>
        <dbReference type="ARBA" id="ARBA00022448"/>
    </source>
</evidence>
<dbReference type="Pfam" id="PF00005">
    <property type="entry name" value="ABC_tran"/>
    <property type="match status" value="2"/>
</dbReference>
<sequence>MDKIKLETKHVSIEFPGVKALDDIDFEVTTGEIRAVVGANGAGKSTLMKVLAGANPAYTGEVFLNNKKVEIRTPVDAKKLGIQIVYQEVDTALYPTLSVAENIVQNDMVMGKSGYIVNWSKAYKQGRAALDRLHIGRDQVDEHELVQNLSLAQKQMVLIAKAIRSECNFLILDEPTAPLSNTETEELFRIVRHLHETENIAILFISHRLNEILEICGNYTVMRNGKMIDTTPVTPGTTTKEIVEKMLGRTFEENFPKETCEIGEMLFETRNLSGAGGKVKDVTIQVKCGEVVGIAGLVGAGKSELCKTIFGAYRKTGGKVLLKGRELKISNPSGAVRNRMALVPEERRKEGVLVHENVSFNLSAACLSRFCTGPFIRRRRVDDNARRYVEDLGISTPSVRQQVKNLSGGNQQKVAVGKWLAADCDIYIFDEPTKGVDVGAKQDIFHLINEIAKQGHGVIYASCENSELLSLTDRMYVMYNGTVMAELKTDKTTEDEIMYYSVGGTDDKNRN</sequence>
<dbReference type="AlphaFoldDB" id="A0AAW5CBJ6"/>